<organism evidence="1 2">
    <name type="scientific">Marinovum algicola</name>
    <dbReference type="NCBI Taxonomy" id="42444"/>
    <lineage>
        <taxon>Bacteria</taxon>
        <taxon>Pseudomonadati</taxon>
        <taxon>Pseudomonadota</taxon>
        <taxon>Alphaproteobacteria</taxon>
        <taxon>Rhodobacterales</taxon>
        <taxon>Roseobacteraceae</taxon>
        <taxon>Marinovum</taxon>
    </lineage>
</organism>
<dbReference type="EMBL" id="FNYY01000008">
    <property type="protein sequence ID" value="SEJ62992.1"/>
    <property type="molecule type" value="Genomic_DNA"/>
</dbReference>
<protein>
    <submittedName>
        <fullName evidence="1">Uncharacterized protein</fullName>
    </submittedName>
</protein>
<dbReference type="AlphaFoldDB" id="A0A975ZNR1"/>
<dbReference type="Proteomes" id="UP000182932">
    <property type="component" value="Unassembled WGS sequence"/>
</dbReference>
<evidence type="ECO:0000313" key="2">
    <source>
        <dbReference type="Proteomes" id="UP000182932"/>
    </source>
</evidence>
<sequence length="43" mass="5048">MLLEELPHPVTNMLATMLLDIVTDRESGAHRLRPFIRCRLREC</sequence>
<proteinExistence type="predicted"/>
<name>A0A975ZNR1_9RHOB</name>
<accession>A0A975ZNR1</accession>
<gene>
    <name evidence="1" type="ORF">SAMN04487940_10849</name>
</gene>
<comment type="caution">
    <text evidence="1">The sequence shown here is derived from an EMBL/GenBank/DDBJ whole genome shotgun (WGS) entry which is preliminary data.</text>
</comment>
<evidence type="ECO:0000313" key="1">
    <source>
        <dbReference type="EMBL" id="SEJ62992.1"/>
    </source>
</evidence>
<keyword evidence="2" id="KW-1185">Reference proteome</keyword>
<reference evidence="1 2" key="1">
    <citation type="submission" date="2016-10" db="EMBL/GenBank/DDBJ databases">
        <authorList>
            <person name="Varghese N."/>
            <person name="Submissions S."/>
        </authorList>
    </citation>
    <scope>NUCLEOTIDE SEQUENCE [LARGE SCALE GENOMIC DNA]</scope>
    <source>
        <strain evidence="1 2">FF3</strain>
    </source>
</reference>